<proteinExistence type="predicted"/>
<keyword evidence="2" id="KW-1185">Reference proteome</keyword>
<dbReference type="AlphaFoldDB" id="A0A166M0K3"/>
<gene>
    <name evidence="1" type="ORF">FIBSPDRAFT_858473</name>
</gene>
<sequence>MTNARGLWEGSRVRMYLCNAPRTHHASILTLHACILAMHILCPMHYTRPKRRLTHSSASAAACA</sequence>
<evidence type="ECO:0000313" key="1">
    <source>
        <dbReference type="EMBL" id="KZP23513.1"/>
    </source>
</evidence>
<dbReference type="EMBL" id="KV417532">
    <property type="protein sequence ID" value="KZP23513.1"/>
    <property type="molecule type" value="Genomic_DNA"/>
</dbReference>
<evidence type="ECO:0000313" key="2">
    <source>
        <dbReference type="Proteomes" id="UP000076532"/>
    </source>
</evidence>
<accession>A0A166M0K3</accession>
<dbReference type="Proteomes" id="UP000076532">
    <property type="component" value="Unassembled WGS sequence"/>
</dbReference>
<reference evidence="1 2" key="1">
    <citation type="journal article" date="2016" name="Mol. Biol. Evol.">
        <title>Comparative Genomics of Early-Diverging Mushroom-Forming Fungi Provides Insights into the Origins of Lignocellulose Decay Capabilities.</title>
        <authorList>
            <person name="Nagy L.G."/>
            <person name="Riley R."/>
            <person name="Tritt A."/>
            <person name="Adam C."/>
            <person name="Daum C."/>
            <person name="Floudas D."/>
            <person name="Sun H."/>
            <person name="Yadav J.S."/>
            <person name="Pangilinan J."/>
            <person name="Larsson K.H."/>
            <person name="Matsuura K."/>
            <person name="Barry K."/>
            <person name="Labutti K."/>
            <person name="Kuo R."/>
            <person name="Ohm R.A."/>
            <person name="Bhattacharya S.S."/>
            <person name="Shirouzu T."/>
            <person name="Yoshinaga Y."/>
            <person name="Martin F.M."/>
            <person name="Grigoriev I.V."/>
            <person name="Hibbett D.S."/>
        </authorList>
    </citation>
    <scope>NUCLEOTIDE SEQUENCE [LARGE SCALE GENOMIC DNA]</scope>
    <source>
        <strain evidence="1 2">CBS 109695</strain>
    </source>
</reference>
<organism evidence="1 2">
    <name type="scientific">Athelia psychrophila</name>
    <dbReference type="NCBI Taxonomy" id="1759441"/>
    <lineage>
        <taxon>Eukaryota</taxon>
        <taxon>Fungi</taxon>
        <taxon>Dikarya</taxon>
        <taxon>Basidiomycota</taxon>
        <taxon>Agaricomycotina</taxon>
        <taxon>Agaricomycetes</taxon>
        <taxon>Agaricomycetidae</taxon>
        <taxon>Atheliales</taxon>
        <taxon>Atheliaceae</taxon>
        <taxon>Athelia</taxon>
    </lineage>
</organism>
<protein>
    <submittedName>
        <fullName evidence="1">Uncharacterized protein</fullName>
    </submittedName>
</protein>
<name>A0A166M0K3_9AGAM</name>